<reference evidence="1" key="1">
    <citation type="submission" date="2017-09" db="EMBL/GenBank/DDBJ databases">
        <title>Polyketide synthases of a Diaporthe helianthi virulent isolate.</title>
        <authorList>
            <person name="Baroncelli R."/>
        </authorList>
    </citation>
    <scope>NUCLEOTIDE SEQUENCE [LARGE SCALE GENOMIC DNA]</scope>
    <source>
        <strain evidence="1">7/96</strain>
    </source>
</reference>
<comment type="caution">
    <text evidence="1">The sequence shown here is derived from an EMBL/GenBank/DDBJ whole genome shotgun (WGS) entry which is preliminary data.</text>
</comment>
<dbReference type="InParanoid" id="A0A2P5IDH9"/>
<sequence>MRQEERSVASLATVCLAQTVDSIKTWNKVASGSIELTLKLDHGLRRWYVDMYQSSDQSLTIDRSQLYLQGIQPEKNGRVGLRLEELMKGADFENVEARMMQLPLCAWPEDAREKEVGSANRENMSHLLSSLAIYPFTERLGMSISEVQVLLAQARREAQSPSLKAYFPVYVCIGQKKR</sequence>
<dbReference type="AlphaFoldDB" id="A0A2P5IDH9"/>
<accession>A0A2P5IDH9</accession>
<evidence type="ECO:0000313" key="1">
    <source>
        <dbReference type="EMBL" id="POS80570.1"/>
    </source>
</evidence>
<dbReference type="OrthoDB" id="506498at2759"/>
<dbReference type="EMBL" id="MAVT02000043">
    <property type="protein sequence ID" value="POS80570.1"/>
    <property type="molecule type" value="Genomic_DNA"/>
</dbReference>
<gene>
    <name evidence="1" type="ORF">DHEL01_v201032</name>
</gene>
<organism evidence="1 2">
    <name type="scientific">Diaporthe helianthi</name>
    <dbReference type="NCBI Taxonomy" id="158607"/>
    <lineage>
        <taxon>Eukaryota</taxon>
        <taxon>Fungi</taxon>
        <taxon>Dikarya</taxon>
        <taxon>Ascomycota</taxon>
        <taxon>Pezizomycotina</taxon>
        <taxon>Sordariomycetes</taxon>
        <taxon>Sordariomycetidae</taxon>
        <taxon>Diaporthales</taxon>
        <taxon>Diaporthaceae</taxon>
        <taxon>Diaporthe</taxon>
    </lineage>
</organism>
<keyword evidence="2" id="KW-1185">Reference proteome</keyword>
<dbReference type="STRING" id="158607.A0A2P5IDH9"/>
<proteinExistence type="predicted"/>
<name>A0A2P5IDH9_DIAHE</name>
<dbReference type="Proteomes" id="UP000094444">
    <property type="component" value="Unassembled WGS sequence"/>
</dbReference>
<protein>
    <submittedName>
        <fullName evidence="1">Uncharacterized protein</fullName>
    </submittedName>
</protein>
<evidence type="ECO:0000313" key="2">
    <source>
        <dbReference type="Proteomes" id="UP000094444"/>
    </source>
</evidence>